<comment type="similarity">
    <text evidence="6">Belongs to the ABC-4 integral membrane protein family.</text>
</comment>
<evidence type="ECO:0000256" key="8">
    <source>
        <dbReference type="SAM" id="Phobius"/>
    </source>
</evidence>
<evidence type="ECO:0000313" key="10">
    <source>
        <dbReference type="EMBL" id="UUY46380.1"/>
    </source>
</evidence>
<evidence type="ECO:0000256" key="2">
    <source>
        <dbReference type="ARBA" id="ARBA00022475"/>
    </source>
</evidence>
<dbReference type="Proteomes" id="UP001057738">
    <property type="component" value="Chromosome"/>
</dbReference>
<keyword evidence="5 8" id="KW-0472">Membrane</keyword>
<keyword evidence="11" id="KW-1185">Reference proteome</keyword>
<dbReference type="PANTHER" id="PTHR30572:SF4">
    <property type="entry name" value="ABC TRANSPORTER PERMEASE YTRF"/>
    <property type="match status" value="1"/>
</dbReference>
<dbReference type="InterPro" id="IPR003838">
    <property type="entry name" value="ABC3_permease_C"/>
</dbReference>
<dbReference type="RefSeq" id="WP_257854894.1">
    <property type="nucleotide sequence ID" value="NZ_CP102514.1"/>
</dbReference>
<feature type="transmembrane region" description="Helical" evidence="8">
    <location>
        <begin position="493"/>
        <end position="513"/>
    </location>
</feature>
<feature type="transmembrane region" description="Helical" evidence="8">
    <location>
        <begin position="1026"/>
        <end position="1050"/>
    </location>
</feature>
<gene>
    <name evidence="10" type="ORF">NRK68_03605</name>
</gene>
<evidence type="ECO:0000256" key="6">
    <source>
        <dbReference type="ARBA" id="ARBA00038076"/>
    </source>
</evidence>
<evidence type="ECO:0000256" key="4">
    <source>
        <dbReference type="ARBA" id="ARBA00022989"/>
    </source>
</evidence>
<reference evidence="10" key="1">
    <citation type="submission" date="2022-08" db="EMBL/GenBank/DDBJ databases">
        <authorList>
            <person name="Tian L."/>
        </authorList>
    </citation>
    <scope>NUCLEOTIDE SEQUENCE</scope>
    <source>
        <strain evidence="10">CM253</strain>
    </source>
</reference>
<comment type="subcellular location">
    <subcellularLocation>
        <location evidence="1">Cell membrane</location>
        <topology evidence="1">Multi-pass membrane protein</topology>
    </subcellularLocation>
</comment>
<organism evidence="10 11">
    <name type="scientific">Streptomyces yangpuensis</name>
    <dbReference type="NCBI Taxonomy" id="1648182"/>
    <lineage>
        <taxon>Bacteria</taxon>
        <taxon>Bacillati</taxon>
        <taxon>Actinomycetota</taxon>
        <taxon>Actinomycetes</taxon>
        <taxon>Kitasatosporales</taxon>
        <taxon>Streptomycetaceae</taxon>
        <taxon>Streptomyces</taxon>
    </lineage>
</organism>
<feature type="domain" description="ABC3 transporter permease C-terminal" evidence="9">
    <location>
        <begin position="976"/>
        <end position="1091"/>
    </location>
</feature>
<dbReference type="Pfam" id="PF02687">
    <property type="entry name" value="FtsX"/>
    <property type="match status" value="2"/>
</dbReference>
<keyword evidence="4 8" id="KW-1133">Transmembrane helix</keyword>
<dbReference type="PANTHER" id="PTHR30572">
    <property type="entry name" value="MEMBRANE COMPONENT OF TRANSPORTER-RELATED"/>
    <property type="match status" value="1"/>
</dbReference>
<feature type="transmembrane region" description="Helical" evidence="8">
    <location>
        <begin position="405"/>
        <end position="428"/>
    </location>
</feature>
<evidence type="ECO:0000256" key="5">
    <source>
        <dbReference type="ARBA" id="ARBA00023136"/>
    </source>
</evidence>
<feature type="transmembrane region" description="Helical" evidence="8">
    <location>
        <begin position="546"/>
        <end position="565"/>
    </location>
</feature>
<feature type="transmembrane region" description="Helical" evidence="8">
    <location>
        <begin position="315"/>
        <end position="339"/>
    </location>
</feature>
<feature type="domain" description="ABC3 transporter permease C-terminal" evidence="9">
    <location>
        <begin position="319"/>
        <end position="426"/>
    </location>
</feature>
<proteinExistence type="inferred from homology"/>
<keyword evidence="2" id="KW-1003">Cell membrane</keyword>
<dbReference type="GeneID" id="95572526"/>
<feature type="region of interest" description="Disordered" evidence="7">
    <location>
        <begin position="774"/>
        <end position="813"/>
    </location>
</feature>
<sequence length="1107" mass="113461">MLGFVVRRLRGRWPLAVAVLLTVLITATALTALTAFTRGVGEEGLRRALTGPEQPRTTVVITSGHPAADRAKDDESVRSYADEVFGRLPVTAESVARSRSYGLPGAAASGQDADLTLLAALARDRVQLLAGRWPEPVTAAAPASTAAATAAPASTAGAATAPAPTQVAVPRAALARLGLTEAALPAPVRLDDRFGGPQLTVLVTGVYRAADPDAGYWKLDPLGGREVHSSTLATYGPLLVDDSAFTTGTLLQNYRLTLLTPDLRTLRTAEAATVRTAADPAAAALEGATSLRAATELPKVLTELDSGMRVARSTLMMGALQLAVLATAALLLVSHIVAVRQEPERVLLTARGASRRRLGALSAAESLLLALPAAVLAPLLTPPLLGLFSRFGPLERVHLRIPDTWLVWPVAAGCALACVLLTTLPAVLRGASAAVLRRAGSRQAMVTGAARSGLDLAVVVLAVLGYQQLSKSGDTDTPPATTGFGEGLGVDPVLVAAPALALCGGTLLVLRLLPYAARAGGRLAARGRSLAPALFGWQLARRPGRATGPVLLLVLAVSSGILALGQDSAWSASQRDQADFATAGGLRISASSMPAMGQGGRYGALPGGDRLSPVVRREQQLPGGIVADVMALDAAKTAAHIPLRADLRGGRDMRELFAPLADTAAQAPGIALPGTPRRIDLDMSVRSAGTGWAAVSMLLRDRFGALHGTQSVTLPAGGDTTLAFPLDTLTGAPVGTAATPLTLAGLRLSYAGDGSPPGDGSELTLRRIAVSDTADGSATAVPAPAATGQAGWRTSSSPEQRVQRAPELSPLPAGSTDLARLRYWGGFGTDSGVTAVLFPAPAAPPADAVPAVATTRYLRTVGASVGDTVRVPMDGAAVPLRITAAVDSLPVAGRTALAADLRVLGRFLVESAGRQPAPPTEWWLPATSAADPVPARAAAELRAGVRTERVQLREEITDRLLDDPLSAGPQSALAALAVACAVLAAIGFATSTAAERRVRGREFSVLLALGTPRRALARAAAAEGGVLILIGTAVGTGLGVALVHLMAPLIVLTPSAGRPFPPVQVDMPLWQILLTAAAIAAVPLLSAVFSGPRGRDIAARLRPVEEM</sequence>
<feature type="transmembrane region" description="Helical" evidence="8">
    <location>
        <begin position="1070"/>
        <end position="1090"/>
    </location>
</feature>
<evidence type="ECO:0000256" key="7">
    <source>
        <dbReference type="SAM" id="MobiDB-lite"/>
    </source>
</evidence>
<evidence type="ECO:0000256" key="1">
    <source>
        <dbReference type="ARBA" id="ARBA00004651"/>
    </source>
</evidence>
<feature type="transmembrane region" description="Helical" evidence="8">
    <location>
        <begin position="360"/>
        <end position="385"/>
    </location>
</feature>
<evidence type="ECO:0000256" key="3">
    <source>
        <dbReference type="ARBA" id="ARBA00022692"/>
    </source>
</evidence>
<feature type="transmembrane region" description="Helical" evidence="8">
    <location>
        <begin position="972"/>
        <end position="994"/>
    </location>
</feature>
<evidence type="ECO:0000313" key="11">
    <source>
        <dbReference type="Proteomes" id="UP001057738"/>
    </source>
</evidence>
<dbReference type="InterPro" id="IPR050250">
    <property type="entry name" value="Macrolide_Exporter_MacB"/>
</dbReference>
<feature type="transmembrane region" description="Helical" evidence="8">
    <location>
        <begin position="449"/>
        <end position="469"/>
    </location>
</feature>
<name>A0ABY5PQU6_9ACTN</name>
<protein>
    <submittedName>
        <fullName evidence="10">ABC transporter permease</fullName>
    </submittedName>
</protein>
<evidence type="ECO:0000259" key="9">
    <source>
        <dbReference type="Pfam" id="PF02687"/>
    </source>
</evidence>
<keyword evidence="3 8" id="KW-0812">Transmembrane</keyword>
<accession>A0ABY5PQU6</accession>
<dbReference type="EMBL" id="CP102514">
    <property type="protein sequence ID" value="UUY46380.1"/>
    <property type="molecule type" value="Genomic_DNA"/>
</dbReference>